<dbReference type="Pfam" id="PF00126">
    <property type="entry name" value="HTH_1"/>
    <property type="match status" value="1"/>
</dbReference>
<evidence type="ECO:0000256" key="4">
    <source>
        <dbReference type="ARBA" id="ARBA00023163"/>
    </source>
</evidence>
<dbReference type="Gene3D" id="1.10.10.10">
    <property type="entry name" value="Winged helix-like DNA-binding domain superfamily/Winged helix DNA-binding domain"/>
    <property type="match status" value="1"/>
</dbReference>
<reference evidence="6 7" key="1">
    <citation type="submission" date="2022-12" db="EMBL/GenBank/DDBJ databases">
        <authorList>
            <person name="Muema E."/>
        </authorList>
    </citation>
    <scope>NUCLEOTIDE SEQUENCE [LARGE SCALE GENOMIC DNA]</scope>
    <source>
        <strain evidence="7">1330</strain>
    </source>
</reference>
<evidence type="ECO:0000256" key="1">
    <source>
        <dbReference type="ARBA" id="ARBA00009437"/>
    </source>
</evidence>
<dbReference type="InterPro" id="IPR036388">
    <property type="entry name" value="WH-like_DNA-bd_sf"/>
</dbReference>
<dbReference type="PANTHER" id="PTHR30346:SF0">
    <property type="entry name" value="HCA OPERON TRANSCRIPTIONAL ACTIVATOR HCAR"/>
    <property type="match status" value="1"/>
</dbReference>
<keyword evidence="4" id="KW-0804">Transcription</keyword>
<accession>A0ABU8K8G2</accession>
<dbReference type="InterPro" id="IPR000847">
    <property type="entry name" value="LysR_HTH_N"/>
</dbReference>
<feature type="domain" description="HTH lysR-type" evidence="5">
    <location>
        <begin position="16"/>
        <end position="62"/>
    </location>
</feature>
<keyword evidence="7" id="KW-1185">Reference proteome</keyword>
<gene>
    <name evidence="6" type="ORF">O7A05_07395</name>
</gene>
<evidence type="ECO:0000256" key="3">
    <source>
        <dbReference type="ARBA" id="ARBA00023125"/>
    </source>
</evidence>
<evidence type="ECO:0000259" key="5">
    <source>
        <dbReference type="PROSITE" id="PS50931"/>
    </source>
</evidence>
<keyword evidence="3" id="KW-0238">DNA-binding</keyword>
<dbReference type="EMBL" id="JAPYKO010000003">
    <property type="protein sequence ID" value="MEI9401990.1"/>
    <property type="molecule type" value="Genomic_DNA"/>
</dbReference>
<comment type="similarity">
    <text evidence="1">Belongs to the LysR transcriptional regulatory family.</text>
</comment>
<dbReference type="SUPFAM" id="SSF46785">
    <property type="entry name" value="Winged helix' DNA-binding domain"/>
    <property type="match status" value="1"/>
</dbReference>
<evidence type="ECO:0000313" key="7">
    <source>
        <dbReference type="Proteomes" id="UP001366503"/>
    </source>
</evidence>
<dbReference type="RefSeq" id="WP_337092312.1">
    <property type="nucleotide sequence ID" value="NZ_JAPYKO010000003.1"/>
</dbReference>
<dbReference type="InterPro" id="IPR036390">
    <property type="entry name" value="WH_DNA-bd_sf"/>
</dbReference>
<protein>
    <submittedName>
        <fullName evidence="6">LysR family transcriptional regulator</fullName>
    </submittedName>
</protein>
<sequence>MRRSIQLLTLHFATVVAEEGSFLGASRRLRIHHSALSRRIKDLELRLGVTLFERHPGGVKATASGETFLAKIRRILKDLDDTLQGIEPADPVKIGELSAGVDTPLCNCAFLNAVVGSLGKDPDVTDLIDFLRKHHPAR</sequence>
<proteinExistence type="inferred from homology"/>
<dbReference type="PANTHER" id="PTHR30346">
    <property type="entry name" value="TRANSCRIPTIONAL DUAL REGULATOR HCAR-RELATED"/>
    <property type="match status" value="1"/>
</dbReference>
<keyword evidence="2" id="KW-0805">Transcription regulation</keyword>
<evidence type="ECO:0000313" key="6">
    <source>
        <dbReference type="EMBL" id="MEI9401990.1"/>
    </source>
</evidence>
<evidence type="ECO:0000256" key="2">
    <source>
        <dbReference type="ARBA" id="ARBA00023015"/>
    </source>
</evidence>
<dbReference type="PROSITE" id="PS50931">
    <property type="entry name" value="HTH_LYSR"/>
    <property type="match status" value="1"/>
</dbReference>
<comment type="caution">
    <text evidence="6">The sequence shown here is derived from an EMBL/GenBank/DDBJ whole genome shotgun (WGS) entry which is preliminary data.</text>
</comment>
<name>A0ABU8K8G2_9HYPH</name>
<dbReference type="Proteomes" id="UP001366503">
    <property type="component" value="Unassembled WGS sequence"/>
</dbReference>
<organism evidence="6 7">
    <name type="scientific">Mesorhizobium argentiipisi</name>
    <dbReference type="NCBI Taxonomy" id="3015175"/>
    <lineage>
        <taxon>Bacteria</taxon>
        <taxon>Pseudomonadati</taxon>
        <taxon>Pseudomonadota</taxon>
        <taxon>Alphaproteobacteria</taxon>
        <taxon>Hyphomicrobiales</taxon>
        <taxon>Phyllobacteriaceae</taxon>
        <taxon>Mesorhizobium</taxon>
    </lineage>
</organism>